<feature type="active site" description="Proton donor" evidence="3">
    <location>
        <position position="160"/>
    </location>
</feature>
<dbReference type="OrthoDB" id="9790596at2"/>
<comment type="similarity">
    <text evidence="1">Belongs to the DDAH family.</text>
</comment>
<dbReference type="GO" id="GO:0006525">
    <property type="term" value="P:arginine metabolic process"/>
    <property type="evidence" value="ECO:0007669"/>
    <property type="project" value="TreeGrafter"/>
</dbReference>
<evidence type="ECO:0000313" key="5">
    <source>
        <dbReference type="Proteomes" id="UP000219215"/>
    </source>
</evidence>
<keyword evidence="5" id="KW-1185">Reference proteome</keyword>
<dbReference type="KEGG" id="pprf:DPRO_1484"/>
<dbReference type="PANTHER" id="PTHR12737:SF9">
    <property type="entry name" value="DIMETHYLARGININASE"/>
    <property type="match status" value="1"/>
</dbReference>
<evidence type="ECO:0000256" key="1">
    <source>
        <dbReference type="ARBA" id="ARBA00008532"/>
    </source>
</evidence>
<proteinExistence type="inferred from homology"/>
<evidence type="ECO:0000256" key="2">
    <source>
        <dbReference type="ARBA" id="ARBA00022801"/>
    </source>
</evidence>
<evidence type="ECO:0000313" key="4">
    <source>
        <dbReference type="EMBL" id="SOB58381.1"/>
    </source>
</evidence>
<dbReference type="EC" id="3.5.3.18" evidence="4"/>
<dbReference type="GO" id="GO:0016403">
    <property type="term" value="F:dimethylargininase activity"/>
    <property type="evidence" value="ECO:0007669"/>
    <property type="project" value="UniProtKB-EC"/>
</dbReference>
<organism evidence="4 5">
    <name type="scientific">Pseudodesulfovibrio profundus</name>
    <dbReference type="NCBI Taxonomy" id="57320"/>
    <lineage>
        <taxon>Bacteria</taxon>
        <taxon>Pseudomonadati</taxon>
        <taxon>Thermodesulfobacteriota</taxon>
        <taxon>Desulfovibrionia</taxon>
        <taxon>Desulfovibrionales</taxon>
        <taxon>Desulfovibrionaceae</taxon>
    </lineage>
</organism>
<dbReference type="EMBL" id="LT907975">
    <property type="protein sequence ID" value="SOB58381.1"/>
    <property type="molecule type" value="Genomic_DNA"/>
</dbReference>
<dbReference type="GO" id="GO:0045429">
    <property type="term" value="P:positive regulation of nitric oxide biosynthetic process"/>
    <property type="evidence" value="ECO:0007669"/>
    <property type="project" value="TreeGrafter"/>
</dbReference>
<gene>
    <name evidence="4" type="ORF">DPRO_1484</name>
</gene>
<dbReference type="InterPro" id="IPR033199">
    <property type="entry name" value="DDAH-like"/>
</dbReference>
<dbReference type="Gene3D" id="3.75.10.10">
    <property type="entry name" value="L-arginine/glycine Amidinotransferase, Chain A"/>
    <property type="match status" value="1"/>
</dbReference>
<protein>
    <submittedName>
        <fullName evidence="4">N(G),N(G)-dimethylarginine dimethylaminohydrolase</fullName>
        <ecNumber evidence="4">3.5.3.18</ecNumber>
    </submittedName>
</protein>
<dbReference type="SUPFAM" id="SSF55909">
    <property type="entry name" value="Pentein"/>
    <property type="match status" value="1"/>
</dbReference>
<dbReference type="RefSeq" id="WP_097013670.1">
    <property type="nucleotide sequence ID" value="NZ_LT907975.1"/>
</dbReference>
<keyword evidence="2 4" id="KW-0378">Hydrolase</keyword>
<dbReference type="AlphaFoldDB" id="A0A2C8F6L5"/>
<evidence type="ECO:0000256" key="3">
    <source>
        <dbReference type="PIRSR" id="PIRSR633199-1"/>
    </source>
</evidence>
<accession>A0A2C8F6L5</accession>
<sequence>MFTRAITRRPSVEMVDGITSQDLGKPIFDLALEQHAAYVGALEKLGLEVTVLDAEPGYPDCCFVEDTAVVCKDFALIAPLGAPTRQGEQVTIEPVLARYKTIEHVQPPALFEGGDVLQVENTFYIGITERTNKAGTDAFAGIVGKYGYDCKAIECGPSLHFKTDVNYIGNNTVLVSPFFAESPDLAHFNRIVVEDDEAYARNCLYINGTVIVPAGFPNTLAKVKATGVPVIELDMSEYRKLDGGLTCLSLRF</sequence>
<feature type="active site" description="Nucleophile" evidence="3">
    <location>
        <position position="247"/>
    </location>
</feature>
<dbReference type="PANTHER" id="PTHR12737">
    <property type="entry name" value="DIMETHYLARGININE DIMETHYLAMINOHYDROLASE"/>
    <property type="match status" value="1"/>
</dbReference>
<reference evidence="5" key="1">
    <citation type="submission" date="2017-09" db="EMBL/GenBank/DDBJ databases">
        <authorList>
            <person name="Regsiter A."/>
            <person name="William W."/>
        </authorList>
    </citation>
    <scope>NUCLEOTIDE SEQUENCE [LARGE SCALE GENOMIC DNA]</scope>
    <source>
        <strain evidence="5">500-1</strain>
    </source>
</reference>
<dbReference type="GO" id="GO:0016597">
    <property type="term" value="F:amino acid binding"/>
    <property type="evidence" value="ECO:0007669"/>
    <property type="project" value="TreeGrafter"/>
</dbReference>
<dbReference type="Pfam" id="PF19420">
    <property type="entry name" value="DDAH_eukar"/>
    <property type="match status" value="1"/>
</dbReference>
<dbReference type="GO" id="GO:0000052">
    <property type="term" value="P:citrulline metabolic process"/>
    <property type="evidence" value="ECO:0007669"/>
    <property type="project" value="TreeGrafter"/>
</dbReference>
<dbReference type="Proteomes" id="UP000219215">
    <property type="component" value="Chromosome DPRO"/>
</dbReference>
<name>A0A2C8F6L5_9BACT</name>